<keyword evidence="3" id="KW-1185">Reference proteome</keyword>
<dbReference type="GO" id="GO:0000447">
    <property type="term" value="P:endonucleolytic cleavage in ITS1 to separate SSU-rRNA from 5.8S rRNA and LSU-rRNA from tricistronic rRNA transcript (SSU-rRNA, 5.8S rRNA, LSU-rRNA)"/>
    <property type="evidence" value="ECO:0007669"/>
    <property type="project" value="TreeGrafter"/>
</dbReference>
<dbReference type="GO" id="GO:0000480">
    <property type="term" value="P:endonucleolytic cleavage in 5'-ETS of tricistronic rRNA transcript (SSU-rRNA, 5.8S rRNA, LSU-rRNA)"/>
    <property type="evidence" value="ECO:0007669"/>
    <property type="project" value="TreeGrafter"/>
</dbReference>
<reference evidence="4" key="1">
    <citation type="submission" date="2025-08" db="UniProtKB">
        <authorList>
            <consortium name="RefSeq"/>
        </authorList>
    </citation>
    <scope>IDENTIFICATION</scope>
</reference>
<dbReference type="PANTHER" id="PTHR12311:SF7">
    <property type="entry name" value="ACTIVATOR OF BASAL TRANSCRIPTION 1"/>
    <property type="match status" value="1"/>
</dbReference>
<dbReference type="GO" id="GO:0000472">
    <property type="term" value="P:endonucleolytic cleavage to generate mature 5'-end of SSU-rRNA from (SSU-rRNA, 5.8S rRNA, LSU-rRNA)"/>
    <property type="evidence" value="ECO:0007669"/>
    <property type="project" value="TreeGrafter"/>
</dbReference>
<dbReference type="GO" id="GO:0003723">
    <property type="term" value="F:RNA binding"/>
    <property type="evidence" value="ECO:0007669"/>
    <property type="project" value="InterPro"/>
</dbReference>
<dbReference type="Pfam" id="PF00076">
    <property type="entry name" value="RRM_1"/>
    <property type="match status" value="1"/>
</dbReference>
<evidence type="ECO:0000259" key="2">
    <source>
        <dbReference type="SMART" id="SM00360"/>
    </source>
</evidence>
<evidence type="ECO:0000313" key="3">
    <source>
        <dbReference type="Proteomes" id="UP000515125"/>
    </source>
</evidence>
<proteinExistence type="predicted"/>
<name>A0A6P5WF80_9EIME</name>
<dbReference type="Gene3D" id="3.30.70.330">
    <property type="match status" value="1"/>
</dbReference>
<gene>
    <name evidence="4" type="primary">LOC34620948</name>
</gene>
<dbReference type="SUPFAM" id="SSF54928">
    <property type="entry name" value="RNA-binding domain, RBD"/>
    <property type="match status" value="1"/>
</dbReference>
<accession>A0A6P5WF80</accession>
<dbReference type="OrthoDB" id="287393at2759"/>
<evidence type="ECO:0000256" key="1">
    <source>
        <dbReference type="SAM" id="MobiDB-lite"/>
    </source>
</evidence>
<sequence>MAPLGSEGGVTSPAVTPEPTDAHNAGSLGEATEAPSKELGGELEIKGRGVVYVAQLPHGWTRMQVIRYFEKFGEVTRVFLNRKDTKGNRRGKGFIFTDGWIEYRKKKHAKRVVALMHGQPFGGKKRNKHAQDLLMLSYLKGFDFGSLYEDVMHVKRTRQDRLNAQMTRVKKESQIYMELLEQKHSVEQRQLRLSKTKEKEMAEDSDVHTSAAPFLSSKKPGGVGKSPVMYARKEETKKQQTGLTSNASVSSALLKMLAA</sequence>
<dbReference type="SMART" id="SM00360">
    <property type="entry name" value="RRM"/>
    <property type="match status" value="1"/>
</dbReference>
<organism evidence="3 4">
    <name type="scientific">Cyclospora cayetanensis</name>
    <dbReference type="NCBI Taxonomy" id="88456"/>
    <lineage>
        <taxon>Eukaryota</taxon>
        <taxon>Sar</taxon>
        <taxon>Alveolata</taxon>
        <taxon>Apicomplexa</taxon>
        <taxon>Conoidasida</taxon>
        <taxon>Coccidia</taxon>
        <taxon>Eucoccidiorida</taxon>
        <taxon>Eimeriorina</taxon>
        <taxon>Eimeriidae</taxon>
        <taxon>Cyclospora</taxon>
    </lineage>
</organism>
<feature type="domain" description="RRM" evidence="2">
    <location>
        <begin position="50"/>
        <end position="129"/>
    </location>
</feature>
<dbReference type="GeneID" id="34620948"/>
<dbReference type="InterPro" id="IPR000504">
    <property type="entry name" value="RRM_dom"/>
</dbReference>
<dbReference type="AlphaFoldDB" id="A0A6P5WF80"/>
<dbReference type="PANTHER" id="PTHR12311">
    <property type="entry name" value="ACTIVATOR OF BASAL TRANSCRIPTION 1"/>
    <property type="match status" value="1"/>
</dbReference>
<dbReference type="RefSeq" id="XP_022588951.2">
    <property type="nucleotide sequence ID" value="XM_022734178.2"/>
</dbReference>
<protein>
    <submittedName>
        <fullName evidence="4">Pre-rRNA-processing protein esf-2</fullName>
    </submittedName>
</protein>
<dbReference type="InterPro" id="IPR039119">
    <property type="entry name" value="ABT1/Esf2"/>
</dbReference>
<evidence type="ECO:0000313" key="4">
    <source>
        <dbReference type="RefSeq" id="XP_022588951.2"/>
    </source>
</evidence>
<dbReference type="InterPro" id="IPR035979">
    <property type="entry name" value="RBD_domain_sf"/>
</dbReference>
<dbReference type="Proteomes" id="UP000515125">
    <property type="component" value="Unplaced"/>
</dbReference>
<dbReference type="GO" id="GO:0005730">
    <property type="term" value="C:nucleolus"/>
    <property type="evidence" value="ECO:0007669"/>
    <property type="project" value="TreeGrafter"/>
</dbReference>
<feature type="region of interest" description="Disordered" evidence="1">
    <location>
        <begin position="1"/>
        <end position="39"/>
    </location>
</feature>
<dbReference type="GO" id="GO:0034462">
    <property type="term" value="P:small-subunit processome assembly"/>
    <property type="evidence" value="ECO:0007669"/>
    <property type="project" value="TreeGrafter"/>
</dbReference>
<dbReference type="InterPro" id="IPR012677">
    <property type="entry name" value="Nucleotide-bd_a/b_plait_sf"/>
</dbReference>
<feature type="compositionally biased region" description="Basic and acidic residues" evidence="1">
    <location>
        <begin position="193"/>
        <end position="207"/>
    </location>
</feature>
<feature type="region of interest" description="Disordered" evidence="1">
    <location>
        <begin position="193"/>
        <end position="247"/>
    </location>
</feature>